<dbReference type="RefSeq" id="WP_217944125.1">
    <property type="nucleotide sequence ID" value="NZ_JAHTGR010000011.1"/>
</dbReference>
<protein>
    <submittedName>
        <fullName evidence="3">Membrane protein</fullName>
    </submittedName>
</protein>
<dbReference type="Proteomes" id="UP001162889">
    <property type="component" value="Unassembled WGS sequence"/>
</dbReference>
<dbReference type="Proteomes" id="UP001155901">
    <property type="component" value="Unassembled WGS sequence"/>
</dbReference>
<gene>
    <name evidence="2" type="ORF">KVP70_21080</name>
    <name evidence="3" type="ORF">L1274_001306</name>
</gene>
<organism evidence="2 4">
    <name type="scientific">Duganella violaceipulchra</name>
    <dbReference type="NCBI Taxonomy" id="2849652"/>
    <lineage>
        <taxon>Bacteria</taxon>
        <taxon>Pseudomonadati</taxon>
        <taxon>Pseudomonadota</taxon>
        <taxon>Betaproteobacteria</taxon>
        <taxon>Burkholderiales</taxon>
        <taxon>Oxalobacteraceae</taxon>
        <taxon>Telluria group</taxon>
        <taxon>Duganella</taxon>
    </lineage>
</organism>
<keyword evidence="1" id="KW-0472">Membrane</keyword>
<feature type="transmembrane region" description="Helical" evidence="1">
    <location>
        <begin position="20"/>
        <end position="46"/>
    </location>
</feature>
<sequence length="122" mass="14001">MSQELVLDGRLESAKTTAWWLYIVHAVSFLFSLGLFSVIPLALNYLQRPTTEGTFVYSHHSWMIRSFWWYVALVVVGALLFVTIIGIPLAYLVWLGAWLWKAYRLIVGIQRLNRNEPAAISS</sequence>
<comment type="caution">
    <text evidence="2">The sequence shown here is derived from an EMBL/GenBank/DDBJ whole genome shotgun (WGS) entry which is preliminary data.</text>
</comment>
<evidence type="ECO:0000313" key="3">
    <source>
        <dbReference type="EMBL" id="MCP2007613.1"/>
    </source>
</evidence>
<evidence type="ECO:0000256" key="1">
    <source>
        <dbReference type="SAM" id="Phobius"/>
    </source>
</evidence>
<evidence type="ECO:0000313" key="5">
    <source>
        <dbReference type="Proteomes" id="UP001162889"/>
    </source>
</evidence>
<evidence type="ECO:0000313" key="2">
    <source>
        <dbReference type="EMBL" id="MBV6323433.1"/>
    </source>
</evidence>
<dbReference type="AlphaFoldDB" id="A0AA41H7E5"/>
<accession>A0AA41H7E5</accession>
<keyword evidence="1" id="KW-0812">Transmembrane</keyword>
<feature type="transmembrane region" description="Helical" evidence="1">
    <location>
        <begin position="67"/>
        <end position="94"/>
    </location>
</feature>
<reference evidence="3" key="2">
    <citation type="submission" date="2022-03" db="EMBL/GenBank/DDBJ databases">
        <title>Genome Encyclopedia of Bacteria and Archaea VI: Functional Genomics of Type Strains.</title>
        <authorList>
            <person name="Whitman W."/>
        </authorList>
    </citation>
    <scope>NUCLEOTIDE SEQUENCE</scope>
    <source>
        <strain evidence="3">HSC-15S17</strain>
    </source>
</reference>
<keyword evidence="1" id="KW-1133">Transmembrane helix</keyword>
<proteinExistence type="predicted"/>
<evidence type="ECO:0000313" key="4">
    <source>
        <dbReference type="Proteomes" id="UP001155901"/>
    </source>
</evidence>
<dbReference type="EMBL" id="JAHTGR010000011">
    <property type="protein sequence ID" value="MBV6323433.1"/>
    <property type="molecule type" value="Genomic_DNA"/>
</dbReference>
<reference evidence="2" key="1">
    <citation type="submission" date="2021-07" db="EMBL/GenBank/DDBJ databases">
        <title>Characterization of violacein-producing bacteria and related species.</title>
        <authorList>
            <person name="Wilson H.S."/>
            <person name="De Leon M.E."/>
        </authorList>
    </citation>
    <scope>NUCLEOTIDE SEQUENCE</scope>
    <source>
        <strain evidence="2">HSC-15S17</strain>
    </source>
</reference>
<name>A0AA41H7E5_9BURK</name>
<dbReference type="EMBL" id="JALJZU010000002">
    <property type="protein sequence ID" value="MCP2007613.1"/>
    <property type="molecule type" value="Genomic_DNA"/>
</dbReference>
<keyword evidence="5" id="KW-1185">Reference proteome</keyword>